<dbReference type="EMBL" id="JAMFMB010000031">
    <property type="protein sequence ID" value="MCL6285561.1"/>
    <property type="molecule type" value="Genomic_DNA"/>
</dbReference>
<keyword evidence="2" id="KW-1185">Reference proteome</keyword>
<dbReference type="RefSeq" id="WP_249712466.1">
    <property type="nucleotide sequence ID" value="NZ_JAMFMB010000031.1"/>
</dbReference>
<evidence type="ECO:0000313" key="2">
    <source>
        <dbReference type="Proteomes" id="UP001203880"/>
    </source>
</evidence>
<sequence length="446" mass="48690">MAKKSKSELAAEAKEAATIIAAARKIRHNFALFHGKDDLIFKAHKSKNKSACRKMAKDDGAGAKGAVGALEVDGKIANLIVEDPDSTPANFAKTFRKYLSARGLKMQVRLLSEEGDVIDDGEEEAEEAASDAPPELGDDIEQVLEKIAARFDAMKTPLVRSLNSAPTEYRDKIVKAVELYKKAMKAKSPDTALKALAAVNKLVMATPSPVRITDRLSRAGDDPEALGKLDSMVKTCAAQVTSDPAFMDRAFPEMRDMRKALKTAMNKKPPPSNLAELKAMKEALDTMFFDHVDKPPRAHGPECHGPGLTIPQQEDRILKKKNPRTGQKFKGKPVHKASNFLDKAAFVESQMALRTQALDHIDDNGIKPPPKGAKPVRLPPMQAKLVDVLGANWKTSVQGVKRKKKKGQKDTCVDATWGPNSNCKAIYDLLDDGTLRLVTLYPNPIA</sequence>
<reference evidence="1" key="1">
    <citation type="submission" date="2022-05" db="EMBL/GenBank/DDBJ databases">
        <authorList>
            <person name="Park J.-S."/>
        </authorList>
    </citation>
    <scope>NUCLEOTIDE SEQUENCE</scope>
    <source>
        <strain evidence="1">2012CJ41-6</strain>
    </source>
</reference>
<name>A0ABT0Q6Q5_9RHOB</name>
<dbReference type="Proteomes" id="UP001203880">
    <property type="component" value="Unassembled WGS sequence"/>
</dbReference>
<gene>
    <name evidence="1" type="ORF">M3P21_18685</name>
</gene>
<accession>A0ABT0Q6Q5</accession>
<evidence type="ECO:0000313" key="1">
    <source>
        <dbReference type="EMBL" id="MCL6285561.1"/>
    </source>
</evidence>
<proteinExistence type="predicted"/>
<organism evidence="1 2">
    <name type="scientific">Ruegeria spongiae</name>
    <dbReference type="NCBI Taxonomy" id="2942209"/>
    <lineage>
        <taxon>Bacteria</taxon>
        <taxon>Pseudomonadati</taxon>
        <taxon>Pseudomonadota</taxon>
        <taxon>Alphaproteobacteria</taxon>
        <taxon>Rhodobacterales</taxon>
        <taxon>Roseobacteraceae</taxon>
        <taxon>Ruegeria</taxon>
    </lineage>
</organism>
<protein>
    <submittedName>
        <fullName evidence="1">Uncharacterized protein</fullName>
    </submittedName>
</protein>
<comment type="caution">
    <text evidence="1">The sequence shown here is derived from an EMBL/GenBank/DDBJ whole genome shotgun (WGS) entry which is preliminary data.</text>
</comment>